<dbReference type="Proteomes" id="UP000076021">
    <property type="component" value="Chromosome"/>
</dbReference>
<dbReference type="GO" id="GO:0071111">
    <property type="term" value="F:cyclic-guanylate-specific phosphodiesterase activity"/>
    <property type="evidence" value="ECO:0007669"/>
    <property type="project" value="InterPro"/>
</dbReference>
<proteinExistence type="predicted"/>
<dbReference type="InterPro" id="IPR001633">
    <property type="entry name" value="EAL_dom"/>
</dbReference>
<dbReference type="AlphaFoldDB" id="A0A143HH59"/>
<dbReference type="PANTHER" id="PTHR33121:SF15">
    <property type="entry name" value="BLUE LIGHT- AND TEMPERATURE-REGULATED ANTIREPRESSOR BLUF"/>
    <property type="match status" value="1"/>
</dbReference>
<dbReference type="OrthoDB" id="581425at2"/>
<evidence type="ECO:0000313" key="3">
    <source>
        <dbReference type="Proteomes" id="UP000076021"/>
    </source>
</evidence>
<reference evidence="3" key="2">
    <citation type="submission" date="2016-03" db="EMBL/GenBank/DDBJ databases">
        <authorList>
            <person name="Ploux O."/>
        </authorList>
    </citation>
    <scope>NUCLEOTIDE SEQUENCE [LARGE SCALE GENOMIC DNA]</scope>
    <source>
        <strain evidence="3">PP9</strain>
    </source>
</reference>
<dbReference type="InterPro" id="IPR035919">
    <property type="entry name" value="EAL_sf"/>
</dbReference>
<evidence type="ECO:0000259" key="1">
    <source>
        <dbReference type="PROSITE" id="PS50883"/>
    </source>
</evidence>
<dbReference type="PROSITE" id="PS50883">
    <property type="entry name" value="EAL"/>
    <property type="match status" value="1"/>
</dbReference>
<evidence type="ECO:0000313" key="2">
    <source>
        <dbReference type="EMBL" id="AMX01078.1"/>
    </source>
</evidence>
<feature type="domain" description="EAL" evidence="1">
    <location>
        <begin position="86"/>
        <end position="326"/>
    </location>
</feature>
<dbReference type="STRING" id="241244.ATY39_10795"/>
<dbReference type="EMBL" id="CP014806">
    <property type="protein sequence ID" value="AMX01078.1"/>
    <property type="molecule type" value="Genomic_DNA"/>
</dbReference>
<dbReference type="SUPFAM" id="SSF141868">
    <property type="entry name" value="EAL domain-like"/>
    <property type="match status" value="1"/>
</dbReference>
<keyword evidence="3" id="KW-1185">Reference proteome</keyword>
<name>A0A143HH59_9BACL</name>
<dbReference type="RefSeq" id="WP_066791921.1">
    <property type="nucleotide sequence ID" value="NZ_CP014806.1"/>
</dbReference>
<dbReference type="InterPro" id="IPR050706">
    <property type="entry name" value="Cyclic-di-GMP_PDE-like"/>
</dbReference>
<accession>A0A143HH59</accession>
<organism evidence="2 3">
    <name type="scientific">Rummeliibacillus stabekisii</name>
    <dbReference type="NCBI Taxonomy" id="241244"/>
    <lineage>
        <taxon>Bacteria</taxon>
        <taxon>Bacillati</taxon>
        <taxon>Bacillota</taxon>
        <taxon>Bacilli</taxon>
        <taxon>Bacillales</taxon>
        <taxon>Caryophanaceae</taxon>
        <taxon>Rummeliibacillus</taxon>
    </lineage>
</organism>
<dbReference type="Gene3D" id="3.20.20.450">
    <property type="entry name" value="EAL domain"/>
    <property type="match status" value="1"/>
</dbReference>
<dbReference type="Pfam" id="PF00563">
    <property type="entry name" value="EAL"/>
    <property type="match status" value="1"/>
</dbReference>
<dbReference type="KEGG" id="rst:ATY39_10795"/>
<dbReference type="PANTHER" id="PTHR33121">
    <property type="entry name" value="CYCLIC DI-GMP PHOSPHODIESTERASE PDEF"/>
    <property type="match status" value="1"/>
</dbReference>
<sequence>MPCKSCIINELEYEFKLEGTRNTAMREEVINHLKRRKIKLNASENTLLVGESGVKELMDFFYHHMAPEEVTFRVDQQAWQALSTIDQYLNSDWVDNVIKGERVSCHFQPIVDRNEETYAYEILSRFLDENDQMIFPNELFDAAKKRGRLYALDRLCRMNAVKNSAAINKKVFINFIPTSIYSPEHCLATTVALAKKLGIEPHQFVFEVVESEQVEDLDHLKRILTYYKERGFEYALDDVGAGFNTIDSVAALKPHYIKLDMKYVQGVAADPLKQKTALAFLHKAIEVGAIPLAEGVEEQEDFEWLKQQGYQLFQGYLFGKPSALPQ</sequence>
<reference evidence="2 3" key="1">
    <citation type="journal article" date="2016" name="Genome Announc.">
        <title>Whole-Genome Sequence of Rummeliibacillus stabekisii Strain PP9 Isolated from Antarctic Soil.</title>
        <authorList>
            <person name="da Mota F.F."/>
            <person name="Vollu R.E."/>
            <person name="Jurelevicius D."/>
            <person name="Seldin L."/>
        </authorList>
    </citation>
    <scope>NUCLEOTIDE SEQUENCE [LARGE SCALE GENOMIC DNA]</scope>
    <source>
        <strain evidence="2 3">PP9</strain>
    </source>
</reference>
<gene>
    <name evidence="2" type="ORF">ATY39_10795</name>
</gene>
<dbReference type="SMART" id="SM00052">
    <property type="entry name" value="EAL"/>
    <property type="match status" value="1"/>
</dbReference>
<protein>
    <submittedName>
        <fullName evidence="2">Diguanylate phosphodiesterase</fullName>
    </submittedName>
</protein>
<dbReference type="CDD" id="cd01948">
    <property type="entry name" value="EAL"/>
    <property type="match status" value="1"/>
</dbReference>